<evidence type="ECO:0000313" key="4">
    <source>
        <dbReference type="Proteomes" id="UP000324222"/>
    </source>
</evidence>
<dbReference type="OrthoDB" id="775356at2759"/>
<dbReference type="GO" id="GO:1903479">
    <property type="term" value="P:mitotic actomyosin contractile ring assembly actin filament organization"/>
    <property type="evidence" value="ECO:0007669"/>
    <property type="project" value="TreeGrafter"/>
</dbReference>
<sequence length="314" mass="35795">MSEPTHYLPSLGWTQSGKTLQSTGDGCHDAQEMDEQRRKNVSYQYLCHLEEAKKWMEACIEEELPEAGELEEQLRHGVYLAKLAHFFAPETVPLRRIYDIDLNRYNTSGLTFRHTDNINHFLKALEKIKLPSDCSELLVTLSNPVCHLQNVCEGNVTSYLQCLAEAKARKREMAINKSRDQDYIPDAYDELLTQAEIQGHINHVNVCCALEIVEDAVREENTAELLQALHIPALALKEVENSLGDRYLSALAQELEEPSHMQTMNHSHNYSLNTSMLPTTCLTRTSLQTILSADQLSLTLVKRQKSKYEQMFDS</sequence>
<dbReference type="EMBL" id="VSRR010001966">
    <property type="protein sequence ID" value="MPC28794.1"/>
    <property type="molecule type" value="Genomic_DNA"/>
</dbReference>
<name>A0A5B7E7R9_PORTR</name>
<accession>A0A5B7E7R9</accession>
<feature type="domain" description="Calponin-homology (CH)" evidence="2">
    <location>
        <begin position="46"/>
        <end position="171"/>
    </location>
</feature>
<dbReference type="GO" id="GO:0005938">
    <property type="term" value="C:cell cortex"/>
    <property type="evidence" value="ECO:0007669"/>
    <property type="project" value="TreeGrafter"/>
</dbReference>
<dbReference type="AlphaFoldDB" id="A0A5B7E7R9"/>
<dbReference type="SMART" id="SM00033">
    <property type="entry name" value="CH"/>
    <property type="match status" value="1"/>
</dbReference>
<dbReference type="GO" id="GO:0005096">
    <property type="term" value="F:GTPase activator activity"/>
    <property type="evidence" value="ECO:0007669"/>
    <property type="project" value="TreeGrafter"/>
</dbReference>
<dbReference type="InterPro" id="IPR001715">
    <property type="entry name" value="CH_dom"/>
</dbReference>
<dbReference type="Gene3D" id="1.10.418.10">
    <property type="entry name" value="Calponin-like domain"/>
    <property type="match status" value="1"/>
</dbReference>
<dbReference type="Pfam" id="PF00307">
    <property type="entry name" value="CH"/>
    <property type="match status" value="1"/>
</dbReference>
<proteinExistence type="predicted"/>
<evidence type="ECO:0000259" key="2">
    <source>
        <dbReference type="PROSITE" id="PS50021"/>
    </source>
</evidence>
<feature type="region of interest" description="Disordered" evidence="1">
    <location>
        <begin position="1"/>
        <end position="33"/>
    </location>
</feature>
<dbReference type="SUPFAM" id="SSF47576">
    <property type="entry name" value="Calponin-homology domain, CH-domain"/>
    <property type="match status" value="1"/>
</dbReference>
<keyword evidence="4" id="KW-1185">Reference proteome</keyword>
<feature type="compositionally biased region" description="Polar residues" evidence="1">
    <location>
        <begin position="12"/>
        <end position="24"/>
    </location>
</feature>
<organism evidence="3 4">
    <name type="scientific">Portunus trituberculatus</name>
    <name type="common">Swimming crab</name>
    <name type="synonym">Neptunus trituberculatus</name>
    <dbReference type="NCBI Taxonomy" id="210409"/>
    <lineage>
        <taxon>Eukaryota</taxon>
        <taxon>Metazoa</taxon>
        <taxon>Ecdysozoa</taxon>
        <taxon>Arthropoda</taxon>
        <taxon>Crustacea</taxon>
        <taxon>Multicrustacea</taxon>
        <taxon>Malacostraca</taxon>
        <taxon>Eumalacostraca</taxon>
        <taxon>Eucarida</taxon>
        <taxon>Decapoda</taxon>
        <taxon>Pleocyemata</taxon>
        <taxon>Brachyura</taxon>
        <taxon>Eubrachyura</taxon>
        <taxon>Portunoidea</taxon>
        <taxon>Portunidae</taxon>
        <taxon>Portuninae</taxon>
        <taxon>Portunus</taxon>
    </lineage>
</organism>
<gene>
    <name evidence="3" type="primary">IQGAP3</name>
    <name evidence="3" type="ORF">E2C01_022005</name>
</gene>
<evidence type="ECO:0000256" key="1">
    <source>
        <dbReference type="SAM" id="MobiDB-lite"/>
    </source>
</evidence>
<dbReference type="PANTHER" id="PTHR14149">
    <property type="entry name" value="RAS GTPASE-ACTIVATING PROTEIN WITH IQ MOTIF"/>
    <property type="match status" value="1"/>
</dbReference>
<dbReference type="PROSITE" id="PS50021">
    <property type="entry name" value="CH"/>
    <property type="match status" value="1"/>
</dbReference>
<dbReference type="GO" id="GO:0005516">
    <property type="term" value="F:calmodulin binding"/>
    <property type="evidence" value="ECO:0007669"/>
    <property type="project" value="TreeGrafter"/>
</dbReference>
<protein>
    <submittedName>
        <fullName evidence="3">Ras GTPase-activating-like protein IQGAP3</fullName>
    </submittedName>
</protein>
<reference evidence="3 4" key="1">
    <citation type="submission" date="2019-05" db="EMBL/GenBank/DDBJ databases">
        <title>Another draft genome of Portunus trituberculatus and its Hox gene families provides insights of decapod evolution.</title>
        <authorList>
            <person name="Jeong J.-H."/>
            <person name="Song I."/>
            <person name="Kim S."/>
            <person name="Choi T."/>
            <person name="Kim D."/>
            <person name="Ryu S."/>
            <person name="Kim W."/>
        </authorList>
    </citation>
    <scope>NUCLEOTIDE SEQUENCE [LARGE SCALE GENOMIC DNA]</scope>
    <source>
        <tissue evidence="3">Muscle</tissue>
    </source>
</reference>
<dbReference type="PANTHER" id="PTHR14149:SF14">
    <property type="entry name" value="CALPONIN-HOMOLOGY (CH) DOMAIN-CONTAINING PROTEIN"/>
    <property type="match status" value="1"/>
</dbReference>
<dbReference type="GO" id="GO:0051015">
    <property type="term" value="F:actin filament binding"/>
    <property type="evidence" value="ECO:0007669"/>
    <property type="project" value="TreeGrafter"/>
</dbReference>
<evidence type="ECO:0000313" key="3">
    <source>
        <dbReference type="EMBL" id="MPC28794.1"/>
    </source>
</evidence>
<dbReference type="Proteomes" id="UP000324222">
    <property type="component" value="Unassembled WGS sequence"/>
</dbReference>
<dbReference type="InterPro" id="IPR036872">
    <property type="entry name" value="CH_dom_sf"/>
</dbReference>
<comment type="caution">
    <text evidence="3">The sequence shown here is derived from an EMBL/GenBank/DDBJ whole genome shotgun (WGS) entry which is preliminary data.</text>
</comment>